<dbReference type="PANTHER" id="PTHR30537">
    <property type="entry name" value="HTH-TYPE TRANSCRIPTIONAL REGULATOR"/>
    <property type="match status" value="1"/>
</dbReference>
<dbReference type="Proteomes" id="UP000295701">
    <property type="component" value="Unassembled WGS sequence"/>
</dbReference>
<dbReference type="GO" id="GO:0006351">
    <property type="term" value="P:DNA-templated transcription"/>
    <property type="evidence" value="ECO:0007669"/>
    <property type="project" value="TreeGrafter"/>
</dbReference>
<proteinExistence type="inferred from homology"/>
<comment type="similarity">
    <text evidence="1">Belongs to the LysR transcriptional regulatory family.</text>
</comment>
<sequence length="277" mass="30183">MNEQTLSEVQWDDLSAFLSVARTGGLSAAARSTGSSAPTLGRRMRALERTLGRELFVRRSHGYDLTDAGRTMLAELEGIAGRIERITARPAGDVPPLVKLSAGTWTTLVLVRRLSDLVNDPQDVRIRFLAAEDILNIGRREAVIGIRNRQPVEKGLAGRKLARVHFAPFSAPGAPDGWIKVHADTPSARWVASNSGDSIAHEVSHPRLALDMALSGVGRVILPTFIGDAEAGLQRAGDPVPEISHDQWLVTHDDDRSLPEVRRTIDRVVRILGRGLK</sequence>
<dbReference type="InterPro" id="IPR058163">
    <property type="entry name" value="LysR-type_TF_proteobact-type"/>
</dbReference>
<protein>
    <submittedName>
        <fullName evidence="3">LysR family transcriptional regulator</fullName>
    </submittedName>
</protein>
<evidence type="ECO:0000256" key="1">
    <source>
        <dbReference type="ARBA" id="ARBA00009437"/>
    </source>
</evidence>
<dbReference type="Pfam" id="PF00126">
    <property type="entry name" value="HTH_1"/>
    <property type="match status" value="1"/>
</dbReference>
<reference evidence="3 4" key="1">
    <citation type="submission" date="2019-03" db="EMBL/GenBank/DDBJ databases">
        <title>Primorskyibacter sp. SS33 isolated from sediments.</title>
        <authorList>
            <person name="Xunke S."/>
        </authorList>
    </citation>
    <scope>NUCLEOTIDE SEQUENCE [LARGE SCALE GENOMIC DNA]</scope>
    <source>
        <strain evidence="3 4">SS33</strain>
    </source>
</reference>
<dbReference type="InterPro" id="IPR036388">
    <property type="entry name" value="WH-like_DNA-bd_sf"/>
</dbReference>
<dbReference type="InterPro" id="IPR036390">
    <property type="entry name" value="WH_DNA-bd_sf"/>
</dbReference>
<dbReference type="InterPro" id="IPR000847">
    <property type="entry name" value="LysR_HTH_N"/>
</dbReference>
<name>A0A4V6PP11_9RHOB</name>
<dbReference type="GO" id="GO:0003700">
    <property type="term" value="F:DNA-binding transcription factor activity"/>
    <property type="evidence" value="ECO:0007669"/>
    <property type="project" value="InterPro"/>
</dbReference>
<dbReference type="SUPFAM" id="SSF53850">
    <property type="entry name" value="Periplasmic binding protein-like II"/>
    <property type="match status" value="1"/>
</dbReference>
<dbReference type="PROSITE" id="PS50931">
    <property type="entry name" value="HTH_LYSR"/>
    <property type="match status" value="1"/>
</dbReference>
<gene>
    <name evidence="3" type="ORF">E2L08_16585</name>
</gene>
<accession>A0A4V6PP11</accession>
<evidence type="ECO:0000259" key="2">
    <source>
        <dbReference type="PROSITE" id="PS50931"/>
    </source>
</evidence>
<dbReference type="AlphaFoldDB" id="A0A4V6PP11"/>
<dbReference type="OrthoDB" id="9796526at2"/>
<dbReference type="SUPFAM" id="SSF46785">
    <property type="entry name" value="Winged helix' DNA-binding domain"/>
    <property type="match status" value="1"/>
</dbReference>
<feature type="domain" description="HTH lysR-type" evidence="2">
    <location>
        <begin position="9"/>
        <end position="66"/>
    </location>
</feature>
<dbReference type="Gene3D" id="1.10.10.10">
    <property type="entry name" value="Winged helix-like DNA-binding domain superfamily/Winged helix DNA-binding domain"/>
    <property type="match status" value="1"/>
</dbReference>
<dbReference type="EMBL" id="SNAA01000036">
    <property type="protein sequence ID" value="TDL74139.1"/>
    <property type="molecule type" value="Genomic_DNA"/>
</dbReference>
<dbReference type="PANTHER" id="PTHR30537:SF3">
    <property type="entry name" value="TRANSCRIPTIONAL REGULATORY PROTEIN"/>
    <property type="match status" value="1"/>
</dbReference>
<comment type="caution">
    <text evidence="3">The sequence shown here is derived from an EMBL/GenBank/DDBJ whole genome shotgun (WGS) entry which is preliminary data.</text>
</comment>
<evidence type="ECO:0000313" key="4">
    <source>
        <dbReference type="Proteomes" id="UP000295701"/>
    </source>
</evidence>
<dbReference type="RefSeq" id="WP_133398195.1">
    <property type="nucleotide sequence ID" value="NZ_SNAA01000036.1"/>
</dbReference>
<keyword evidence="4" id="KW-1185">Reference proteome</keyword>
<dbReference type="GO" id="GO:0043565">
    <property type="term" value="F:sequence-specific DNA binding"/>
    <property type="evidence" value="ECO:0007669"/>
    <property type="project" value="TreeGrafter"/>
</dbReference>
<evidence type="ECO:0000313" key="3">
    <source>
        <dbReference type="EMBL" id="TDL74139.1"/>
    </source>
</evidence>
<organism evidence="3 4">
    <name type="scientific">Palleronia sediminis</name>
    <dbReference type="NCBI Taxonomy" id="2547833"/>
    <lineage>
        <taxon>Bacteria</taxon>
        <taxon>Pseudomonadati</taxon>
        <taxon>Pseudomonadota</taxon>
        <taxon>Alphaproteobacteria</taxon>
        <taxon>Rhodobacterales</taxon>
        <taxon>Roseobacteraceae</taxon>
        <taxon>Palleronia</taxon>
    </lineage>
</organism>